<sequence length="417" mass="48758">MIEFREINNKIIFSYSSEYPGPAWVYRELDDSGQVTIIKAFSFTRNELISSQEKDNEDAPIEFEVASRIGEYYCFPKNVLSLDHDLYIHEGVSLERKLFIAERNISIFPKIDRMVSRSIYVGGDNENAIPESVFRDLLKKFPNTYELNRYASARISSILSSYLDEKEDYEEQYQQYLNKKISKKGANLKINFSELELLKYSILLEKLKSMLDDEISYSEAQWQEELLQIILLLYPKYIYVFKEAPVRDVYNNANRNIDYLLIDSSGSADIIEIKKPFDKCIITERTYRDNHIPLRELSGTVMQIEKYIFYLNKWGRKGEEKLTKYYKDDMADDFQIRITNPSGIIIMGRNKGMTAVQKQDFEVIKRKYKNVIDIITYDDLIQRLEFTIAQWAETHNKAMHPTATVAAAPSASGDGWR</sequence>
<dbReference type="RefSeq" id="WP_250080713.1">
    <property type="nucleotide sequence ID" value="NZ_JAMJPJ010000007.1"/>
</dbReference>
<evidence type="ECO:0000259" key="1">
    <source>
        <dbReference type="Pfam" id="PF14082"/>
    </source>
</evidence>
<proteinExistence type="predicted"/>
<dbReference type="EMBL" id="JAMJPJ010000007">
    <property type="protein sequence ID" value="MCL7929704.1"/>
    <property type="molecule type" value="Genomic_DNA"/>
</dbReference>
<dbReference type="Pfam" id="PF14082">
    <property type="entry name" value="SduA_C"/>
    <property type="match status" value="1"/>
</dbReference>
<gene>
    <name evidence="2" type="ORF">M8006_06850</name>
</gene>
<name>A0ABT0SQS8_9GAMM</name>
<comment type="caution">
    <text evidence="2">The sequence shown here is derived from an EMBL/GenBank/DDBJ whole genome shotgun (WGS) entry which is preliminary data.</text>
</comment>
<keyword evidence="3" id="KW-1185">Reference proteome</keyword>
<dbReference type="Proteomes" id="UP001165308">
    <property type="component" value="Unassembled WGS sequence"/>
</dbReference>
<accession>A0ABT0SQS8</accession>
<evidence type="ECO:0000313" key="2">
    <source>
        <dbReference type="EMBL" id="MCL7929704.1"/>
    </source>
</evidence>
<evidence type="ECO:0000313" key="3">
    <source>
        <dbReference type="Proteomes" id="UP001165308"/>
    </source>
</evidence>
<protein>
    <submittedName>
        <fullName evidence="2">DUF4263 domain-containing protein</fullName>
    </submittedName>
</protein>
<feature type="domain" description="Shedu protein SduA C-terminal" evidence="1">
    <location>
        <begin position="217"/>
        <end position="381"/>
    </location>
</feature>
<organism evidence="2 3">
    <name type="scientific">Halomonas llamarensis</name>
    <dbReference type="NCBI Taxonomy" id="2945104"/>
    <lineage>
        <taxon>Bacteria</taxon>
        <taxon>Pseudomonadati</taxon>
        <taxon>Pseudomonadota</taxon>
        <taxon>Gammaproteobacteria</taxon>
        <taxon>Oceanospirillales</taxon>
        <taxon>Halomonadaceae</taxon>
        <taxon>Halomonas</taxon>
    </lineage>
</organism>
<dbReference type="InterPro" id="IPR025359">
    <property type="entry name" value="SduA_C"/>
</dbReference>
<reference evidence="2" key="1">
    <citation type="submission" date="2022-05" db="EMBL/GenBank/DDBJ databases">
        <title>Halomonas geminus sp. nov. and Halomonas llamarensis sp. nov. isolated from high-altitude salars of the Atacama Desert.</title>
        <authorList>
            <person name="Hintersatz C."/>
            <person name="Rojas L.A."/>
            <person name="Wei T.-S."/>
            <person name="Kutschke S."/>
            <person name="Lehmann F."/>
            <person name="Jain R."/>
            <person name="Pollmann K."/>
        </authorList>
    </citation>
    <scope>NUCLEOTIDE SEQUENCE</scope>
    <source>
        <strain evidence="2">ATCHA</strain>
    </source>
</reference>